<dbReference type="SUPFAM" id="SSF51735">
    <property type="entry name" value="NAD(P)-binding Rossmann-fold domains"/>
    <property type="match status" value="1"/>
</dbReference>
<dbReference type="Pfam" id="PF05368">
    <property type="entry name" value="NmrA"/>
    <property type="match status" value="1"/>
</dbReference>
<evidence type="ECO:0000256" key="1">
    <source>
        <dbReference type="SAM" id="MobiDB-lite"/>
    </source>
</evidence>
<dbReference type="PANTHER" id="PTHR15020">
    <property type="entry name" value="FLAVIN REDUCTASE-RELATED"/>
    <property type="match status" value="1"/>
</dbReference>
<dbReference type="KEGG" id="mng:MNEG_12434"/>
<dbReference type="PANTHER" id="PTHR15020:SF50">
    <property type="entry name" value="UPF0659 PROTEIN YMR090W"/>
    <property type="match status" value="1"/>
</dbReference>
<feature type="domain" description="NmrA-like" evidence="2">
    <location>
        <begin position="110"/>
        <end position="149"/>
    </location>
</feature>
<accession>A0A0D2LVC4</accession>
<dbReference type="InterPro" id="IPR008030">
    <property type="entry name" value="NmrA-like"/>
</dbReference>
<evidence type="ECO:0000313" key="3">
    <source>
        <dbReference type="EMBL" id="KIY95529.1"/>
    </source>
</evidence>
<dbReference type="RefSeq" id="XP_013894549.1">
    <property type="nucleotide sequence ID" value="XM_014039095.1"/>
</dbReference>
<dbReference type="STRING" id="145388.A0A0D2LVC4"/>
<gene>
    <name evidence="3" type="ORF">MNEG_12434</name>
</gene>
<dbReference type="Proteomes" id="UP000054498">
    <property type="component" value="Unassembled WGS sequence"/>
</dbReference>
<dbReference type="EMBL" id="KK103462">
    <property type="protein sequence ID" value="KIY95529.1"/>
    <property type="molecule type" value="Genomic_DNA"/>
</dbReference>
<evidence type="ECO:0000259" key="2">
    <source>
        <dbReference type="Pfam" id="PF05368"/>
    </source>
</evidence>
<protein>
    <recommendedName>
        <fullName evidence="2">NmrA-like domain-containing protein</fullName>
    </recommendedName>
</protein>
<dbReference type="GeneID" id="25729796"/>
<reference evidence="3 4" key="1">
    <citation type="journal article" date="2013" name="BMC Genomics">
        <title>Reconstruction of the lipid metabolism for the microalga Monoraphidium neglectum from its genome sequence reveals characteristics suitable for biofuel production.</title>
        <authorList>
            <person name="Bogen C."/>
            <person name="Al-Dilaimi A."/>
            <person name="Albersmeier A."/>
            <person name="Wichmann J."/>
            <person name="Grundmann M."/>
            <person name="Rupp O."/>
            <person name="Lauersen K.J."/>
            <person name="Blifernez-Klassen O."/>
            <person name="Kalinowski J."/>
            <person name="Goesmann A."/>
            <person name="Mussgnug J.H."/>
            <person name="Kruse O."/>
        </authorList>
    </citation>
    <scope>NUCLEOTIDE SEQUENCE [LARGE SCALE GENOMIC DNA]</scope>
    <source>
        <strain evidence="3 4">SAG 48.87</strain>
    </source>
</reference>
<keyword evidence="4" id="KW-1185">Reference proteome</keyword>
<dbReference type="Gene3D" id="3.40.50.720">
    <property type="entry name" value="NAD(P)-binding Rossmann-like Domain"/>
    <property type="match status" value="1"/>
</dbReference>
<sequence>MQVVSHPMTCVATASSRHRARMAASAPRATRPREASQAARRRGDAAVARAGWDVARFAKTVFFFNDPSKLIGGLFSGLRPTSEAGAEGAVQTLLRGAPAPVGAAEAEAGVVLVTGATGGVGKRVVQLLLERGRRVRVLVRDVDKAKALLLQRPARPPGAAWHTCIYGCMLTFILRGPGLTTTQ</sequence>
<proteinExistence type="predicted"/>
<feature type="region of interest" description="Disordered" evidence="1">
    <location>
        <begin position="16"/>
        <end position="42"/>
    </location>
</feature>
<dbReference type="InterPro" id="IPR036291">
    <property type="entry name" value="NAD(P)-bd_dom_sf"/>
</dbReference>
<name>A0A0D2LVC4_9CHLO</name>
<evidence type="ECO:0000313" key="4">
    <source>
        <dbReference type="Proteomes" id="UP000054498"/>
    </source>
</evidence>
<organism evidence="3 4">
    <name type="scientific">Monoraphidium neglectum</name>
    <dbReference type="NCBI Taxonomy" id="145388"/>
    <lineage>
        <taxon>Eukaryota</taxon>
        <taxon>Viridiplantae</taxon>
        <taxon>Chlorophyta</taxon>
        <taxon>core chlorophytes</taxon>
        <taxon>Chlorophyceae</taxon>
        <taxon>CS clade</taxon>
        <taxon>Sphaeropleales</taxon>
        <taxon>Selenastraceae</taxon>
        <taxon>Monoraphidium</taxon>
    </lineage>
</organism>
<dbReference type="AlphaFoldDB" id="A0A0D2LVC4"/>